<protein>
    <submittedName>
        <fullName evidence="1">Uncharacterized protein</fullName>
    </submittedName>
</protein>
<dbReference type="EMBL" id="KN834779">
    <property type="protein sequence ID" value="KIK59611.1"/>
    <property type="molecule type" value="Genomic_DNA"/>
</dbReference>
<dbReference type="HOGENOM" id="CLU_1586670_0_0_1"/>
<keyword evidence="2" id="KW-1185">Reference proteome</keyword>
<name>A0A0D0BVN9_9AGAR</name>
<proteinExistence type="predicted"/>
<evidence type="ECO:0000313" key="1">
    <source>
        <dbReference type="EMBL" id="KIK59611.1"/>
    </source>
</evidence>
<gene>
    <name evidence="1" type="ORF">GYMLUDRAFT_673398</name>
</gene>
<sequence>MTSVDVEFQVDIIFQPATTNHWYFNPSVILALTRAQLKPKMASGVFDPFARMPPILHILFMTIECGRPPSALIVSEPELFTSRENEGTFINQPASSRINFSITLRRILLNGLGTLWSCNWMLCFTSSSRRAEQCHSPFQIPHLLLAIHQDYLNDKKKITGAPSKFLAT</sequence>
<accession>A0A0D0BVN9</accession>
<organism evidence="1 2">
    <name type="scientific">Collybiopsis luxurians FD-317 M1</name>
    <dbReference type="NCBI Taxonomy" id="944289"/>
    <lineage>
        <taxon>Eukaryota</taxon>
        <taxon>Fungi</taxon>
        <taxon>Dikarya</taxon>
        <taxon>Basidiomycota</taxon>
        <taxon>Agaricomycotina</taxon>
        <taxon>Agaricomycetes</taxon>
        <taxon>Agaricomycetidae</taxon>
        <taxon>Agaricales</taxon>
        <taxon>Marasmiineae</taxon>
        <taxon>Omphalotaceae</taxon>
        <taxon>Collybiopsis</taxon>
        <taxon>Collybiopsis luxurians</taxon>
    </lineage>
</organism>
<evidence type="ECO:0000313" key="2">
    <source>
        <dbReference type="Proteomes" id="UP000053593"/>
    </source>
</evidence>
<dbReference type="Proteomes" id="UP000053593">
    <property type="component" value="Unassembled WGS sequence"/>
</dbReference>
<dbReference type="AlphaFoldDB" id="A0A0D0BVN9"/>
<reference evidence="1 2" key="1">
    <citation type="submission" date="2014-04" db="EMBL/GenBank/DDBJ databases">
        <title>Evolutionary Origins and Diversification of the Mycorrhizal Mutualists.</title>
        <authorList>
            <consortium name="DOE Joint Genome Institute"/>
            <consortium name="Mycorrhizal Genomics Consortium"/>
            <person name="Kohler A."/>
            <person name="Kuo A."/>
            <person name="Nagy L.G."/>
            <person name="Floudas D."/>
            <person name="Copeland A."/>
            <person name="Barry K.W."/>
            <person name="Cichocki N."/>
            <person name="Veneault-Fourrey C."/>
            <person name="LaButti K."/>
            <person name="Lindquist E.A."/>
            <person name="Lipzen A."/>
            <person name="Lundell T."/>
            <person name="Morin E."/>
            <person name="Murat C."/>
            <person name="Riley R."/>
            <person name="Ohm R."/>
            <person name="Sun H."/>
            <person name="Tunlid A."/>
            <person name="Henrissat B."/>
            <person name="Grigoriev I.V."/>
            <person name="Hibbett D.S."/>
            <person name="Martin F."/>
        </authorList>
    </citation>
    <scope>NUCLEOTIDE SEQUENCE [LARGE SCALE GENOMIC DNA]</scope>
    <source>
        <strain evidence="1 2">FD-317 M1</strain>
    </source>
</reference>